<dbReference type="EMBL" id="LNFO01002105">
    <property type="protein sequence ID" value="KUF87094.1"/>
    <property type="molecule type" value="Genomic_DNA"/>
</dbReference>
<evidence type="ECO:0000313" key="5">
    <source>
        <dbReference type="EMBL" id="KUG02024.1"/>
    </source>
</evidence>
<evidence type="ECO:0000256" key="1">
    <source>
        <dbReference type="SAM" id="MobiDB-lite"/>
    </source>
</evidence>
<reference evidence="5 6" key="1">
    <citation type="submission" date="2015-11" db="EMBL/GenBank/DDBJ databases">
        <title>Genomes and virulence difference between two physiological races of Phytophthora nicotianae.</title>
        <authorList>
            <person name="Liu H."/>
            <person name="Ma X."/>
            <person name="Yu H."/>
            <person name="Fang D."/>
            <person name="Li Y."/>
            <person name="Wang X."/>
            <person name="Wang W."/>
            <person name="Dong Y."/>
            <person name="Xiao B."/>
        </authorList>
    </citation>
    <scope>NUCLEOTIDE SEQUENCE [LARGE SCALE GENOMIC DNA]</scope>
    <source>
        <strain evidence="6">race 0</strain>
        <strain evidence="5">Race 0</strain>
    </source>
</reference>
<dbReference type="STRING" id="4790.A0A0W8E030"/>
<organism evidence="5 6">
    <name type="scientific">Phytophthora nicotianae</name>
    <name type="common">Potato buckeye rot agent</name>
    <name type="synonym">Phytophthora parasitica</name>
    <dbReference type="NCBI Taxonomy" id="4792"/>
    <lineage>
        <taxon>Eukaryota</taxon>
        <taxon>Sar</taxon>
        <taxon>Stramenopiles</taxon>
        <taxon>Oomycota</taxon>
        <taxon>Peronosporomycetes</taxon>
        <taxon>Peronosporales</taxon>
        <taxon>Peronosporaceae</taxon>
        <taxon>Phytophthora</taxon>
    </lineage>
</organism>
<evidence type="ECO:0000313" key="6">
    <source>
        <dbReference type="Proteomes" id="UP000052943"/>
    </source>
</evidence>
<dbReference type="Gene3D" id="2.170.270.10">
    <property type="entry name" value="SET domain"/>
    <property type="match status" value="1"/>
</dbReference>
<evidence type="ECO:0000313" key="3">
    <source>
        <dbReference type="EMBL" id="KUF87094.1"/>
    </source>
</evidence>
<feature type="compositionally biased region" description="Polar residues" evidence="1">
    <location>
        <begin position="82"/>
        <end position="101"/>
    </location>
</feature>
<dbReference type="EMBL" id="LNFO01000126">
    <property type="protein sequence ID" value="KUG02024.1"/>
    <property type="molecule type" value="Genomic_DNA"/>
</dbReference>
<dbReference type="Pfam" id="PF20681">
    <property type="entry name" value="DUF6818"/>
    <property type="match status" value="1"/>
</dbReference>
<dbReference type="PANTHER" id="PTHR34409">
    <property type="entry name" value="SET DOMAIN-CONTAINING PROTEIN"/>
    <property type="match status" value="1"/>
</dbReference>
<dbReference type="EMBL" id="LNFO01000932">
    <property type="protein sequence ID" value="KUF97462.1"/>
    <property type="molecule type" value="Genomic_DNA"/>
</dbReference>
<sequence>MTNPVYSAVRRRRLYVEDTSSDENTPPNVMSCIYESEISSSSDSTFVAPSWAPDLKKPQSESMRNASSTDEPPHPTPPTPRQYRSPTMSSPVLLETPQSSLHRPKPTRKLDSRRTGRCVRRDAAAPYTRTRSANSGDRRRSKSHASPELEKLHSFLRAAQPDDVFVPAQWPWDVAHLREMYNPLATIFPAVQHHGWCDCSSPCRADSCRNSLMHIYCNVNSCPYEGLCGNGLVESDKVFLGKNARTQILGVVAAEDIGPGEVLGQYLGEIEHLSALRSGRPRNQGFRLVLTQRPERPSRPIRAAINAGKMGSLMRFVNHSCSPVAKFVEVSNGRRTTVVVVTTHVVRRGQEVTVDYGDDLWFICRCGLASCRHRDIQDEDDPNRYATTRPHSAYDRAETDVRTYVMLAMVRNAGTTNYSMADIDRMLCLVEKVLPLGKDEWERLAASFNASKPRGAPEREFESLRRKFKQLYSTRKPTGVATMPPHIQRAKEAKQAIDDKANVVELDDDADEDQPIAPDFSFEPEPDHTFYEPDDAEFVHAAAERSGAGSVHSEATGTDMSVDGGAAEPIRGAFQDLLSSPLVSEGLDAGGVTPRPAPPRAASTTRRTGSGSRATASEIDTSANAQRRLDRRHDDRSRDAVESAKYPELSSRSNRLGGGDLAAFRDSTGAKRALEEDKDTQEASFAKAKRVRAMKATTALKSQLDGLENAANNTRGSILETILLLREENERKAEARREEEEQRRRNDLAAMENRRLAERAEAEERRRTEKQEMEERARRDREEARARTQELLMLIGALTKKS</sequence>
<dbReference type="Proteomes" id="UP000052943">
    <property type="component" value="Unassembled WGS sequence"/>
</dbReference>
<dbReference type="PANTHER" id="PTHR34409:SF1">
    <property type="entry name" value="MYB-LIKE DOMAIN-CONTAINING PROTEIN"/>
    <property type="match status" value="1"/>
</dbReference>
<dbReference type="InterPro" id="IPR046341">
    <property type="entry name" value="SET_dom_sf"/>
</dbReference>
<feature type="compositionally biased region" description="Basic and acidic residues" evidence="1">
    <location>
        <begin position="108"/>
        <end position="123"/>
    </location>
</feature>
<evidence type="ECO:0000259" key="2">
    <source>
        <dbReference type="PROSITE" id="PS50280"/>
    </source>
</evidence>
<evidence type="ECO:0000313" key="4">
    <source>
        <dbReference type="EMBL" id="KUF97462.1"/>
    </source>
</evidence>
<feature type="region of interest" description="Disordered" evidence="1">
    <location>
        <begin position="585"/>
        <end position="663"/>
    </location>
</feature>
<name>A0A0W8E030_PHYNI</name>
<feature type="compositionally biased region" description="Low complexity" evidence="1">
    <location>
        <begin position="31"/>
        <end position="44"/>
    </location>
</feature>
<comment type="caution">
    <text evidence="5">The sequence shown here is derived from an EMBL/GenBank/DDBJ whole genome shotgun (WGS) entry which is preliminary data.</text>
</comment>
<feature type="region of interest" description="Disordered" evidence="1">
    <location>
        <begin position="1"/>
        <end position="148"/>
    </location>
</feature>
<feature type="region of interest" description="Disordered" evidence="1">
    <location>
        <begin position="508"/>
        <end position="531"/>
    </location>
</feature>
<dbReference type="AlphaFoldDB" id="A0A0W8E030"/>
<feature type="compositionally biased region" description="Low complexity" evidence="1">
    <location>
        <begin position="590"/>
        <end position="617"/>
    </location>
</feature>
<dbReference type="InterPro" id="IPR001214">
    <property type="entry name" value="SET_dom"/>
</dbReference>
<protein>
    <submittedName>
        <fullName evidence="5">Histone-lysine N-methyltransferase</fullName>
    </submittedName>
</protein>
<dbReference type="SMART" id="SM00317">
    <property type="entry name" value="SET"/>
    <property type="match status" value="1"/>
</dbReference>
<feature type="region of interest" description="Disordered" evidence="1">
    <location>
        <begin position="543"/>
        <end position="566"/>
    </location>
</feature>
<proteinExistence type="predicted"/>
<gene>
    <name evidence="5" type="ORF">AM587_10006638</name>
    <name evidence="3" type="ORF">AM587_10007169</name>
    <name evidence="4" type="ORF">AM587_10009022</name>
</gene>
<feature type="domain" description="SET" evidence="2">
    <location>
        <begin position="228"/>
        <end position="357"/>
    </location>
</feature>
<dbReference type="PROSITE" id="PS50280">
    <property type="entry name" value="SET"/>
    <property type="match status" value="1"/>
</dbReference>
<dbReference type="Pfam" id="PF00856">
    <property type="entry name" value="SET"/>
    <property type="match status" value="1"/>
</dbReference>
<accession>A0A0W8E030</accession>
<dbReference type="SUPFAM" id="SSF82199">
    <property type="entry name" value="SET domain"/>
    <property type="match status" value="1"/>
</dbReference>
<feature type="compositionally biased region" description="Polar residues" evidence="1">
    <location>
        <begin position="60"/>
        <end position="70"/>
    </location>
</feature>
<feature type="region of interest" description="Disordered" evidence="1">
    <location>
        <begin position="731"/>
        <end position="785"/>
    </location>
</feature>
<dbReference type="InterPro" id="IPR049203">
    <property type="entry name" value="DUF6818"/>
</dbReference>
<feature type="compositionally biased region" description="Basic and acidic residues" evidence="1">
    <location>
        <begin position="627"/>
        <end position="642"/>
    </location>
</feature>